<dbReference type="InterPro" id="IPR023198">
    <property type="entry name" value="PGP-like_dom2"/>
</dbReference>
<dbReference type="SUPFAM" id="SSF56784">
    <property type="entry name" value="HAD-like"/>
    <property type="match status" value="1"/>
</dbReference>
<dbReference type="RefSeq" id="WP_120118917.1">
    <property type="nucleotide sequence ID" value="NZ_QYTW02000006.1"/>
</dbReference>
<dbReference type="NCBIfam" id="TIGR01509">
    <property type="entry name" value="HAD-SF-IA-v3"/>
    <property type="match status" value="1"/>
</dbReference>
<dbReference type="PANTHER" id="PTHR47478">
    <property type="match status" value="1"/>
</dbReference>
<sequence>MKYEVILFDMDDTLFDFRLSEEEALQKTFLEFGMPKGVSDYRTSYREISSILWGELEQGMIMLSELKVERFRRLFLKHGLEVDAKEFGNRYLENLGKGFHLKPGAEKLCKNLSDYRLAVLSNGFHTVQESRIKKSALNNTFVDLITSERAGYQKPDSRIFDYAFSKLQIEDKDRVLIVGDSLTSDIKGGVNYGIDTCWFNPDHRKNCTDVLPTYEIQELTDLQKILSKSKCKENFID</sequence>
<dbReference type="Gene3D" id="3.40.50.1000">
    <property type="entry name" value="HAD superfamily/HAD-like"/>
    <property type="match status" value="1"/>
</dbReference>
<dbReference type="Gene3D" id="1.10.150.240">
    <property type="entry name" value="Putative phosphatase, domain 2"/>
    <property type="match status" value="1"/>
</dbReference>
<dbReference type="InterPro" id="IPR023214">
    <property type="entry name" value="HAD_sf"/>
</dbReference>
<dbReference type="NCBIfam" id="TIGR01549">
    <property type="entry name" value="HAD-SF-IA-v1"/>
    <property type="match status" value="1"/>
</dbReference>
<dbReference type="InterPro" id="IPR011951">
    <property type="entry name" value="HAD-SF_hydro_IA_YjjG/PynA"/>
</dbReference>
<name>A0A429X9W1_SIMTE</name>
<dbReference type="InterPro" id="IPR036412">
    <property type="entry name" value="HAD-like_sf"/>
</dbReference>
<protein>
    <submittedName>
        <fullName evidence="1">Noncanonical pyrimidine nucleotidase, YjjG family</fullName>
    </submittedName>
</protein>
<dbReference type="PANTHER" id="PTHR47478:SF1">
    <property type="entry name" value="PYRIMIDINE 5'-NUCLEOTIDASE YJJG"/>
    <property type="match status" value="1"/>
</dbReference>
<dbReference type="Proteomes" id="UP000287296">
    <property type="component" value="Unassembled WGS sequence"/>
</dbReference>
<dbReference type="OrthoDB" id="9802350at2"/>
<comment type="caution">
    <text evidence="1">The sequence shown here is derived from an EMBL/GenBank/DDBJ whole genome shotgun (WGS) entry which is preliminary data.</text>
</comment>
<dbReference type="GO" id="GO:0008253">
    <property type="term" value="F:5'-nucleotidase activity"/>
    <property type="evidence" value="ECO:0007669"/>
    <property type="project" value="InterPro"/>
</dbReference>
<dbReference type="PRINTS" id="PR00413">
    <property type="entry name" value="HADHALOGNASE"/>
</dbReference>
<dbReference type="AlphaFoldDB" id="A0A429X9W1"/>
<dbReference type="Pfam" id="PF00702">
    <property type="entry name" value="Hydrolase"/>
    <property type="match status" value="1"/>
</dbReference>
<reference evidence="1 2" key="1">
    <citation type="submission" date="2018-12" db="EMBL/GenBank/DDBJ databases">
        <authorList>
            <person name="Sun L."/>
            <person name="Chen Z."/>
        </authorList>
    </citation>
    <scope>NUCLEOTIDE SEQUENCE [LARGE SCALE GENOMIC DNA]</scope>
    <source>
        <strain evidence="1 2">LMG 29736</strain>
    </source>
</reference>
<dbReference type="SFLD" id="SFLDG01129">
    <property type="entry name" value="C1.5:_HAD__Beta-PGM__Phosphata"/>
    <property type="match status" value="1"/>
</dbReference>
<evidence type="ECO:0000313" key="1">
    <source>
        <dbReference type="EMBL" id="RST60207.1"/>
    </source>
</evidence>
<organism evidence="1 2">
    <name type="scientific">Siminovitchia terrae</name>
    <name type="common">Bacillus terrae</name>
    <dbReference type="NCBI Taxonomy" id="1914933"/>
    <lineage>
        <taxon>Bacteria</taxon>
        <taxon>Bacillati</taxon>
        <taxon>Bacillota</taxon>
        <taxon>Bacilli</taxon>
        <taxon>Bacillales</taxon>
        <taxon>Bacillaceae</taxon>
        <taxon>Siminovitchia</taxon>
    </lineage>
</organism>
<proteinExistence type="predicted"/>
<dbReference type="NCBIfam" id="NF006976">
    <property type="entry name" value="PRK09449.1"/>
    <property type="match status" value="1"/>
</dbReference>
<gene>
    <name evidence="1" type="ORF">D5F11_008245</name>
</gene>
<dbReference type="InterPro" id="IPR052550">
    <property type="entry name" value="Pyrimidine_5'-ntase_YjjG"/>
</dbReference>
<dbReference type="SFLD" id="SFLDS00003">
    <property type="entry name" value="Haloacid_Dehalogenase"/>
    <property type="match status" value="1"/>
</dbReference>
<dbReference type="InterPro" id="IPR006439">
    <property type="entry name" value="HAD-SF_hydro_IA"/>
</dbReference>
<dbReference type="EMBL" id="QYTW02000006">
    <property type="protein sequence ID" value="RST60207.1"/>
    <property type="molecule type" value="Genomic_DNA"/>
</dbReference>
<evidence type="ECO:0000313" key="2">
    <source>
        <dbReference type="Proteomes" id="UP000287296"/>
    </source>
</evidence>
<dbReference type="NCBIfam" id="TIGR02254">
    <property type="entry name" value="YjjG_YfnB"/>
    <property type="match status" value="1"/>
</dbReference>
<accession>A0A429X9W1</accession>